<evidence type="ECO:0000256" key="1">
    <source>
        <dbReference type="SAM" id="MobiDB-lite"/>
    </source>
</evidence>
<protein>
    <submittedName>
        <fullName evidence="2">Uncharacterized protein</fullName>
    </submittedName>
</protein>
<dbReference type="KEGG" id="aja:AJAP_42445"/>
<evidence type="ECO:0000313" key="2">
    <source>
        <dbReference type="EMBL" id="AIG81260.1"/>
    </source>
</evidence>
<keyword evidence="3" id="KW-1185">Reference proteome</keyword>
<feature type="region of interest" description="Disordered" evidence="1">
    <location>
        <begin position="449"/>
        <end position="481"/>
    </location>
</feature>
<reference evidence="2 3" key="1">
    <citation type="journal article" date="2014" name="J. Biotechnol.">
        <title>Complete genome sequence of the actinobacterium Amycolatopsis japonica MG417-CF17(T) (=DSM 44213T) producing (S,S)-N,N'-ethylenediaminedisuccinic acid.</title>
        <authorList>
            <person name="Stegmann E."/>
            <person name="Albersmeier A."/>
            <person name="Spohn M."/>
            <person name="Gert H."/>
            <person name="Weber T."/>
            <person name="Wohlleben W."/>
            <person name="Kalinowski J."/>
            <person name="Ruckert C."/>
        </authorList>
    </citation>
    <scope>NUCLEOTIDE SEQUENCE [LARGE SCALE GENOMIC DNA]</scope>
    <source>
        <strain evidence="3">MG417-CF17 (DSM 44213)</strain>
        <plasmid evidence="2">pAmyja1</plasmid>
    </source>
</reference>
<name>A0A075VEB6_9PSEU</name>
<sequence length="575" mass="59532">MAASTLAIATGVAIKPGVSRNRRLYTRELIARMVARAQERLADPDGMPLTMLTHHDAEDDSTEIVGRLVELSMDKTGAVHFVAEMATTGTARDILDLIEPDAEGRQFLRGVSIRGFWLGPVRTESGPDGGPVEVGDDLELDGLDFTKSPGVPGARVDAVQRTEPAEVGATESAGRTVIHESVQEALVDTTPIKEESPVTPASEPAAAEQPRVTYADNGYTGRGQRYPLGTAAETVNAWYAFTQESVTAEYTPPQLKRARQRIARALESHGLTATAGVLAGPVRAVNESSVLEMFDDDSGAFKVELTNGPICVCVSSWYLEADQLPAIGKAAMDGAISALLAIDPDLNGGGGGGEPTEATAEDPDAAVVEAEQPTSEPEAAPAADTHDETVTAPVAVADTPGEEPAMTEPTTPAADTQAAAAPSITLTGDQFDALLARIGGAKPAEAAAAPAAEAAPEAPAAATETAPPAAPAAPVAAQETDEQRIARLVQDGITAALQGHAAAGGLPARKGLVPGATESAAAAGAANFVGADYGLPAEWPQKPLHTYTEEERAKYLRPSTEQTIMGARSIYRQPQ</sequence>
<dbReference type="HOGENOM" id="CLU_473838_0_0_11"/>
<organism evidence="2 3">
    <name type="scientific">Amycolatopsis japonica</name>
    <dbReference type="NCBI Taxonomy" id="208439"/>
    <lineage>
        <taxon>Bacteria</taxon>
        <taxon>Bacillati</taxon>
        <taxon>Actinomycetota</taxon>
        <taxon>Actinomycetes</taxon>
        <taxon>Pseudonocardiales</taxon>
        <taxon>Pseudonocardiaceae</taxon>
        <taxon>Amycolatopsis</taxon>
        <taxon>Amycolatopsis japonica group</taxon>
    </lineage>
</organism>
<accession>A0A075VEB6</accession>
<feature type="compositionally biased region" description="Low complexity" evidence="1">
    <location>
        <begin position="409"/>
        <end position="420"/>
    </location>
</feature>
<dbReference type="EMBL" id="CP008954">
    <property type="protein sequence ID" value="AIG81260.1"/>
    <property type="molecule type" value="Genomic_DNA"/>
</dbReference>
<keyword evidence="2" id="KW-0614">Plasmid</keyword>
<gene>
    <name evidence="2" type="ORF">AJAP_42445</name>
</gene>
<geneLocation type="plasmid" evidence="2 3">
    <name>pAmyja1</name>
</geneLocation>
<dbReference type="RefSeq" id="WP_148311768.1">
    <property type="nucleotide sequence ID" value="NZ_CP008954.1"/>
</dbReference>
<proteinExistence type="predicted"/>
<dbReference type="Proteomes" id="UP000028492">
    <property type="component" value="Plasmid pAmyja1"/>
</dbReference>
<feature type="region of interest" description="Disordered" evidence="1">
    <location>
        <begin position="347"/>
        <end position="420"/>
    </location>
</feature>
<evidence type="ECO:0000313" key="3">
    <source>
        <dbReference type="Proteomes" id="UP000028492"/>
    </source>
</evidence>
<feature type="compositionally biased region" description="Low complexity" evidence="1">
    <location>
        <begin position="449"/>
        <end position="477"/>
    </location>
</feature>
<dbReference type="eggNOG" id="ENOG5033D61">
    <property type="taxonomic scope" value="Bacteria"/>
</dbReference>
<dbReference type="AlphaFoldDB" id="A0A075VEB6"/>